<dbReference type="RefSeq" id="XP_030982614.1">
    <property type="nucleotide sequence ID" value="XM_031125905.1"/>
</dbReference>
<dbReference type="KEGG" id="pgri:PgNI_05875"/>
<gene>
    <name evidence="2" type="ORF">PgNI_05875</name>
</gene>
<sequence length="168" mass="17457">MTYLGPQAWFILDTVGNKPMYASPSILRDNVLVLMTSSTTGAPCVLDLASPSTLPGSGSWPTARFSSSTPCARFTLPGNSTLATIAAGFSSSGRWWLVLLLLLFSVVVPPPGPASIRRDPADLAGAAKANSSSLCTLATASGVATMLKPLPCWKAALVKTQYVVLASQ</sequence>
<reference evidence="2" key="3">
    <citation type="submission" date="2025-08" db="UniProtKB">
        <authorList>
            <consortium name="RefSeq"/>
        </authorList>
    </citation>
    <scope>IDENTIFICATION</scope>
    <source>
        <strain evidence="2">NI907</strain>
    </source>
</reference>
<reference evidence="1 2" key="1">
    <citation type="journal article" date="2019" name="Mol. Biol. Evol.">
        <title>Blast fungal genomes show frequent chromosomal changes, gene gains and losses, and effector gene turnover.</title>
        <authorList>
            <person name="Gomez Luciano L.B."/>
            <person name="Jason Tsai I."/>
            <person name="Chuma I."/>
            <person name="Tosa Y."/>
            <person name="Chen Y.H."/>
            <person name="Li J.Y."/>
            <person name="Li M.Y."/>
            <person name="Jade Lu M.Y."/>
            <person name="Nakayashiki H."/>
            <person name="Li W.H."/>
        </authorList>
    </citation>
    <scope>NUCLEOTIDE SEQUENCE [LARGE SCALE GENOMIC DNA]</scope>
    <source>
        <strain evidence="1 2">NI907</strain>
    </source>
</reference>
<reference evidence="2" key="2">
    <citation type="submission" date="2019-10" db="EMBL/GenBank/DDBJ databases">
        <authorList>
            <consortium name="NCBI Genome Project"/>
        </authorList>
    </citation>
    <scope>NUCLEOTIDE SEQUENCE</scope>
    <source>
        <strain evidence="2">NI907</strain>
    </source>
</reference>
<evidence type="ECO:0000313" key="1">
    <source>
        <dbReference type="Proteomes" id="UP000515153"/>
    </source>
</evidence>
<keyword evidence="1" id="KW-1185">Reference proteome</keyword>
<dbReference type="GeneID" id="41960814"/>
<organism evidence="1 2">
    <name type="scientific">Pyricularia grisea</name>
    <name type="common">Crabgrass-specific blast fungus</name>
    <name type="synonym">Magnaporthe grisea</name>
    <dbReference type="NCBI Taxonomy" id="148305"/>
    <lineage>
        <taxon>Eukaryota</taxon>
        <taxon>Fungi</taxon>
        <taxon>Dikarya</taxon>
        <taxon>Ascomycota</taxon>
        <taxon>Pezizomycotina</taxon>
        <taxon>Sordariomycetes</taxon>
        <taxon>Sordariomycetidae</taxon>
        <taxon>Magnaporthales</taxon>
        <taxon>Pyriculariaceae</taxon>
        <taxon>Pyricularia</taxon>
    </lineage>
</organism>
<evidence type="ECO:0000313" key="2">
    <source>
        <dbReference type="RefSeq" id="XP_030982614.1"/>
    </source>
</evidence>
<name>A0A6P8B6H5_PYRGI</name>
<protein>
    <submittedName>
        <fullName evidence="2">Uncharacterized protein</fullName>
    </submittedName>
</protein>
<dbReference type="Proteomes" id="UP000515153">
    <property type="component" value="Chromosome I"/>
</dbReference>
<accession>A0A6P8B6H5</accession>
<proteinExistence type="predicted"/>
<dbReference type="AlphaFoldDB" id="A0A6P8B6H5"/>